<keyword evidence="1" id="KW-0805">Transcription regulation</keyword>
<dbReference type="Gene3D" id="1.10.10.10">
    <property type="entry name" value="Winged helix-like DNA-binding domain superfamily/Winged helix DNA-binding domain"/>
    <property type="match status" value="1"/>
</dbReference>
<dbReference type="InterPro" id="IPR000485">
    <property type="entry name" value="AsnC-type_HTH_dom"/>
</dbReference>
<protein>
    <submittedName>
        <fullName evidence="5">DNA-binding transcriptional regulator, Lrp family</fullName>
    </submittedName>
</protein>
<evidence type="ECO:0000313" key="5">
    <source>
        <dbReference type="EMBL" id="SEO33321.1"/>
    </source>
</evidence>
<dbReference type="EMBL" id="FODS01000004">
    <property type="protein sequence ID" value="SEO33321.1"/>
    <property type="molecule type" value="Genomic_DNA"/>
</dbReference>
<dbReference type="GO" id="GO:0043200">
    <property type="term" value="P:response to amino acid"/>
    <property type="evidence" value="ECO:0007669"/>
    <property type="project" value="TreeGrafter"/>
</dbReference>
<dbReference type="InterPro" id="IPR036388">
    <property type="entry name" value="WH-like_DNA-bd_sf"/>
</dbReference>
<proteinExistence type="predicted"/>
<dbReference type="InterPro" id="IPR019885">
    <property type="entry name" value="Tscrpt_reg_HTH_AsnC-type_CS"/>
</dbReference>
<keyword evidence="6" id="KW-1185">Reference proteome</keyword>
<evidence type="ECO:0000313" key="6">
    <source>
        <dbReference type="Proteomes" id="UP000198893"/>
    </source>
</evidence>
<keyword evidence="3" id="KW-0804">Transcription</keyword>
<reference evidence="5 6" key="1">
    <citation type="submission" date="2016-10" db="EMBL/GenBank/DDBJ databases">
        <authorList>
            <person name="de Groot N.N."/>
        </authorList>
    </citation>
    <scope>NUCLEOTIDE SEQUENCE [LARGE SCALE GENOMIC DNA]</scope>
    <source>
        <strain evidence="5 6">DSM 27842</strain>
    </source>
</reference>
<dbReference type="PROSITE" id="PS00519">
    <property type="entry name" value="HTH_ASNC_1"/>
    <property type="match status" value="1"/>
</dbReference>
<dbReference type="GO" id="GO:0043565">
    <property type="term" value="F:sequence-specific DNA binding"/>
    <property type="evidence" value="ECO:0007669"/>
    <property type="project" value="InterPro"/>
</dbReference>
<dbReference type="Gene3D" id="3.30.70.920">
    <property type="match status" value="1"/>
</dbReference>
<dbReference type="Pfam" id="PF13404">
    <property type="entry name" value="HTH_AsnC-type"/>
    <property type="match status" value="1"/>
</dbReference>
<dbReference type="InterPro" id="IPR019888">
    <property type="entry name" value="Tscrpt_reg_AsnC-like"/>
</dbReference>
<dbReference type="GO" id="GO:0005829">
    <property type="term" value="C:cytosol"/>
    <property type="evidence" value="ECO:0007669"/>
    <property type="project" value="TreeGrafter"/>
</dbReference>
<dbReference type="Pfam" id="PF01037">
    <property type="entry name" value="AsnC_trans_reg"/>
    <property type="match status" value="1"/>
</dbReference>
<dbReference type="PRINTS" id="PR00033">
    <property type="entry name" value="HTHASNC"/>
</dbReference>
<dbReference type="Proteomes" id="UP000198893">
    <property type="component" value="Unassembled WGS sequence"/>
</dbReference>
<dbReference type="SUPFAM" id="SSF54909">
    <property type="entry name" value="Dimeric alpha+beta barrel"/>
    <property type="match status" value="1"/>
</dbReference>
<evidence type="ECO:0000256" key="1">
    <source>
        <dbReference type="ARBA" id="ARBA00023015"/>
    </source>
</evidence>
<dbReference type="AlphaFoldDB" id="A0A1H8NUP3"/>
<name>A0A1H8NUP3_9RHOB</name>
<organism evidence="5 6">
    <name type="scientific">Salinihabitans flavidus</name>
    <dbReference type="NCBI Taxonomy" id="569882"/>
    <lineage>
        <taxon>Bacteria</taxon>
        <taxon>Pseudomonadati</taxon>
        <taxon>Pseudomonadota</taxon>
        <taxon>Alphaproteobacteria</taxon>
        <taxon>Rhodobacterales</taxon>
        <taxon>Roseobacteraceae</taxon>
        <taxon>Salinihabitans</taxon>
    </lineage>
</organism>
<dbReference type="InterPro" id="IPR011008">
    <property type="entry name" value="Dimeric_a/b-barrel"/>
</dbReference>
<keyword evidence="2 5" id="KW-0238">DNA-binding</keyword>
<dbReference type="InterPro" id="IPR036390">
    <property type="entry name" value="WH_DNA-bd_sf"/>
</dbReference>
<dbReference type="InterPro" id="IPR019887">
    <property type="entry name" value="Tscrpt_reg_AsnC/Lrp_C"/>
</dbReference>
<evidence type="ECO:0000256" key="3">
    <source>
        <dbReference type="ARBA" id="ARBA00023163"/>
    </source>
</evidence>
<dbReference type="OrthoDB" id="9809462at2"/>
<gene>
    <name evidence="5" type="ORF">SAMN04490248_10412</name>
</gene>
<dbReference type="PANTHER" id="PTHR30154:SF34">
    <property type="entry name" value="TRANSCRIPTIONAL REGULATOR AZLB"/>
    <property type="match status" value="1"/>
</dbReference>
<dbReference type="SUPFAM" id="SSF46785">
    <property type="entry name" value="Winged helix' DNA-binding domain"/>
    <property type="match status" value="1"/>
</dbReference>
<dbReference type="PROSITE" id="PS50956">
    <property type="entry name" value="HTH_ASNC_2"/>
    <property type="match status" value="1"/>
</dbReference>
<evidence type="ECO:0000256" key="2">
    <source>
        <dbReference type="ARBA" id="ARBA00023125"/>
    </source>
</evidence>
<sequence>MDDVDRRLISALRHDARASLSDLSIALGVSRTTVRARIERLSARGDILGFTVVLKEEARRDPVRGLMMIGIEGRGTDRIVRQIMGLTEVRAVHSTNGRWDLVVELGTETLEDLDAVLARIRRFDGIATSETNLLLATRKAG</sequence>
<dbReference type="PANTHER" id="PTHR30154">
    <property type="entry name" value="LEUCINE-RESPONSIVE REGULATORY PROTEIN"/>
    <property type="match status" value="1"/>
</dbReference>
<feature type="domain" description="HTH asnC-type" evidence="4">
    <location>
        <begin position="1"/>
        <end position="67"/>
    </location>
</feature>
<accession>A0A1H8NUP3</accession>
<dbReference type="STRING" id="569882.SAMN04490248_10412"/>
<dbReference type="RefSeq" id="WP_093115968.1">
    <property type="nucleotide sequence ID" value="NZ_FODS01000004.1"/>
</dbReference>
<evidence type="ECO:0000259" key="4">
    <source>
        <dbReference type="PROSITE" id="PS50956"/>
    </source>
</evidence>
<dbReference type="SMART" id="SM00344">
    <property type="entry name" value="HTH_ASNC"/>
    <property type="match status" value="1"/>
</dbReference>